<evidence type="ECO:0000313" key="2">
    <source>
        <dbReference type="EMBL" id="MDT0260241.1"/>
    </source>
</evidence>
<comment type="caution">
    <text evidence="2">The sequence shown here is derived from an EMBL/GenBank/DDBJ whole genome shotgun (WGS) entry which is preliminary data.</text>
</comment>
<name>A0ABU2J678_9ACTN</name>
<sequence>MIAQLGAALRAARVAANRPITLLSLALFAVYSVYALARQVTYLTAGYDLGIFDQAVREYAHFHAPIVTLKGAGYNIFADHFHPIIALAAPLYWVFDSPATLLVVQSGLIAASVPFVYAFARRRMGLGAALAVAAVYGTGWALQAMVDFDFHEVAWGVPILAATIDALDRRDDRALLISAGLLMLVREDMGVIVVVIGLLRLLHRPRRTALWLVGTGAVGYFLVTALVIPAFAPNGQFAYWTFDALGQDLPHALVNIVAHPLRTVRLFVTPSIKAETLGFFLVPLALLPLRSRYALIAFPLLAERFFNSRDHVWTTHFHYNALPWVVLVLAMIDGGGRLRIWSRPVPRRVLIGYLVAVAVLISVVPNPTPMVFRRMATGEAWRVSQHLRDQRAAVAQLPSGVCVSVDDRLAAHLTNRDRVTLPDVSTPRTDFVALDMSQADVGFQLPTPQAVLADVRAKGYVPVFTQGDLIVLRSPDYAGPTPGCNP</sequence>
<dbReference type="Proteomes" id="UP001183176">
    <property type="component" value="Unassembled WGS sequence"/>
</dbReference>
<protein>
    <submittedName>
        <fullName evidence="2">DUF2079 domain-containing protein</fullName>
    </submittedName>
</protein>
<feature type="transmembrane region" description="Helical" evidence="1">
    <location>
        <begin position="175"/>
        <end position="202"/>
    </location>
</feature>
<dbReference type="InterPro" id="IPR018650">
    <property type="entry name" value="STSV1_Orf64"/>
</dbReference>
<dbReference type="Pfam" id="PF09852">
    <property type="entry name" value="DUF2079"/>
    <property type="match status" value="1"/>
</dbReference>
<proteinExistence type="predicted"/>
<feature type="transmembrane region" description="Helical" evidence="1">
    <location>
        <begin position="99"/>
        <end position="119"/>
    </location>
</feature>
<feature type="transmembrane region" description="Helical" evidence="1">
    <location>
        <begin position="350"/>
        <end position="368"/>
    </location>
</feature>
<reference evidence="3" key="1">
    <citation type="submission" date="2023-07" db="EMBL/GenBank/DDBJ databases">
        <title>30 novel species of actinomycetes from the DSMZ collection.</title>
        <authorList>
            <person name="Nouioui I."/>
        </authorList>
    </citation>
    <scope>NUCLEOTIDE SEQUENCE [LARGE SCALE GENOMIC DNA]</scope>
    <source>
        <strain evidence="3">DSM 44399</strain>
    </source>
</reference>
<feature type="transmembrane region" description="Helical" evidence="1">
    <location>
        <begin position="126"/>
        <end position="146"/>
    </location>
</feature>
<keyword evidence="3" id="KW-1185">Reference proteome</keyword>
<feature type="transmembrane region" description="Helical" evidence="1">
    <location>
        <begin position="20"/>
        <end position="37"/>
    </location>
</feature>
<evidence type="ECO:0000313" key="3">
    <source>
        <dbReference type="Proteomes" id="UP001183176"/>
    </source>
</evidence>
<keyword evidence="1" id="KW-0472">Membrane</keyword>
<accession>A0ABU2J678</accession>
<feature type="transmembrane region" description="Helical" evidence="1">
    <location>
        <begin position="209"/>
        <end position="232"/>
    </location>
</feature>
<gene>
    <name evidence="2" type="ORF">RM423_02420</name>
</gene>
<keyword evidence="1" id="KW-1133">Transmembrane helix</keyword>
<evidence type="ECO:0000256" key="1">
    <source>
        <dbReference type="SAM" id="Phobius"/>
    </source>
</evidence>
<keyword evidence="1" id="KW-0812">Transmembrane</keyword>
<organism evidence="2 3">
    <name type="scientific">Jatrophihabitans lederbergiae</name>
    <dbReference type="NCBI Taxonomy" id="3075547"/>
    <lineage>
        <taxon>Bacteria</taxon>
        <taxon>Bacillati</taxon>
        <taxon>Actinomycetota</taxon>
        <taxon>Actinomycetes</taxon>
        <taxon>Jatrophihabitantales</taxon>
        <taxon>Jatrophihabitantaceae</taxon>
        <taxon>Jatrophihabitans</taxon>
    </lineage>
</organism>
<feature type="transmembrane region" description="Helical" evidence="1">
    <location>
        <begin position="321"/>
        <end position="338"/>
    </location>
</feature>
<dbReference type="EMBL" id="JAVREH010000002">
    <property type="protein sequence ID" value="MDT0260241.1"/>
    <property type="molecule type" value="Genomic_DNA"/>
</dbReference>
<dbReference type="RefSeq" id="WP_311421395.1">
    <property type="nucleotide sequence ID" value="NZ_JAVREH010000002.1"/>
</dbReference>